<dbReference type="Pfam" id="PF01034">
    <property type="entry name" value="Syndecan"/>
    <property type="match status" value="1"/>
</dbReference>
<comment type="similarity">
    <text evidence="3">Belongs to the neurexin family.</text>
</comment>
<evidence type="ECO:0000256" key="13">
    <source>
        <dbReference type="SAM" id="SignalP"/>
    </source>
</evidence>
<gene>
    <name evidence="15" type="ORF">JZ751_004882</name>
</gene>
<proteinExistence type="inferred from homology"/>
<dbReference type="PROSITE" id="PS00964">
    <property type="entry name" value="SYNDECAN"/>
    <property type="match status" value="1"/>
</dbReference>
<evidence type="ECO:0000256" key="3">
    <source>
        <dbReference type="ARBA" id="ARBA00010241"/>
    </source>
</evidence>
<sequence>MKMQSIVFLILFLGWCSPGTSSEALGIPEDQDGSGADLEHSGSEEWSAFFPPNRTNPENCHSQNISASPTIVEKFTQPPTVETTSHNVSTQSLRPLTTTIAVVDVRPEILNKKMTPPPSTILHSSPSVHPAETSDPDSFEEDAESGDGTVEMSTSSPLTTEKRTDSVFNIIDVEDKIFPNSRANDEENEMHDDSDLTFDVKPETTDSTVGSLAKSQGILEKKEVLAGKAYSYSVIAGGVVGLLLAVAMVSFVVYRMKKKDEGSYALDAQQNSYRGYQKAQTQEEFLA</sequence>
<dbReference type="PANTHER" id="PTHR10915:SF1">
    <property type="entry name" value="SYNDECAN"/>
    <property type="match status" value="1"/>
</dbReference>
<comment type="function">
    <text evidence="10">Cell surface proteoglycan.</text>
</comment>
<feature type="domain" description="Syndecan/Neurexin" evidence="14">
    <location>
        <begin position="218"/>
        <end position="285"/>
    </location>
</feature>
<dbReference type="Proteomes" id="UP000824540">
    <property type="component" value="Unassembled WGS sequence"/>
</dbReference>
<dbReference type="GO" id="GO:0016020">
    <property type="term" value="C:membrane"/>
    <property type="evidence" value="ECO:0007669"/>
    <property type="project" value="UniProtKB-SubCell"/>
</dbReference>
<evidence type="ECO:0000259" key="14">
    <source>
        <dbReference type="Pfam" id="PF01034"/>
    </source>
</evidence>
<keyword evidence="6 12" id="KW-1133">Transmembrane helix</keyword>
<reference evidence="15" key="1">
    <citation type="thesis" date="2021" institute="BYU ScholarsArchive" country="Provo, UT, USA">
        <title>Applications of and Algorithms for Genome Assembly and Genomic Analyses with an Emphasis on Marine Teleosts.</title>
        <authorList>
            <person name="Pickett B.D."/>
        </authorList>
    </citation>
    <scope>NUCLEOTIDE SEQUENCE</scope>
    <source>
        <strain evidence="15">HI-2016</strain>
    </source>
</reference>
<keyword evidence="7 12" id="KW-0472">Membrane</keyword>
<feature type="signal peptide" evidence="13">
    <location>
        <begin position="1"/>
        <end position="22"/>
    </location>
</feature>
<keyword evidence="8 10" id="KW-0325">Glycoprotein</keyword>
<organism evidence="15 16">
    <name type="scientific">Albula glossodonta</name>
    <name type="common">roundjaw bonefish</name>
    <dbReference type="NCBI Taxonomy" id="121402"/>
    <lineage>
        <taxon>Eukaryota</taxon>
        <taxon>Metazoa</taxon>
        <taxon>Chordata</taxon>
        <taxon>Craniata</taxon>
        <taxon>Vertebrata</taxon>
        <taxon>Euteleostomi</taxon>
        <taxon>Actinopterygii</taxon>
        <taxon>Neopterygii</taxon>
        <taxon>Teleostei</taxon>
        <taxon>Albuliformes</taxon>
        <taxon>Albulidae</taxon>
        <taxon>Albula</taxon>
    </lineage>
</organism>
<keyword evidence="16" id="KW-1185">Reference proteome</keyword>
<evidence type="ECO:0000256" key="6">
    <source>
        <dbReference type="ARBA" id="ARBA00022989"/>
    </source>
</evidence>
<keyword evidence="4 10" id="KW-0812">Transmembrane</keyword>
<evidence type="ECO:0000256" key="7">
    <source>
        <dbReference type="ARBA" id="ARBA00023136"/>
    </source>
</evidence>
<evidence type="ECO:0000313" key="15">
    <source>
        <dbReference type="EMBL" id="KAG9347315.1"/>
    </source>
</evidence>
<dbReference type="EMBL" id="JAFBMS010000013">
    <property type="protein sequence ID" value="KAG9347315.1"/>
    <property type="molecule type" value="Genomic_DNA"/>
</dbReference>
<dbReference type="InterPro" id="IPR030479">
    <property type="entry name" value="Syndecan_CS"/>
</dbReference>
<dbReference type="PANTHER" id="PTHR10915">
    <property type="entry name" value="SYNDECAN"/>
    <property type="match status" value="1"/>
</dbReference>
<evidence type="ECO:0000256" key="1">
    <source>
        <dbReference type="ARBA" id="ARBA00004479"/>
    </source>
</evidence>
<feature type="chain" id="PRO_5035785258" description="Syndecan" evidence="13">
    <location>
        <begin position="23"/>
        <end position="287"/>
    </location>
</feature>
<evidence type="ECO:0000256" key="12">
    <source>
        <dbReference type="SAM" id="Phobius"/>
    </source>
</evidence>
<comment type="caution">
    <text evidence="15">The sequence shown here is derived from an EMBL/GenBank/DDBJ whole genome shotgun (WGS) entry which is preliminary data.</text>
</comment>
<keyword evidence="13" id="KW-0732">Signal</keyword>
<feature type="region of interest" description="Disordered" evidence="11">
    <location>
        <begin position="111"/>
        <end position="159"/>
    </location>
</feature>
<comment type="subcellular location">
    <subcellularLocation>
        <location evidence="1 10">Membrane</location>
        <topology evidence="1 10">Single-pass type I membrane protein</topology>
    </subcellularLocation>
</comment>
<dbReference type="OrthoDB" id="10044468at2759"/>
<comment type="similarity">
    <text evidence="2 10">Belongs to the syndecan proteoglycan family.</text>
</comment>
<evidence type="ECO:0000256" key="4">
    <source>
        <dbReference type="ARBA" id="ARBA00022692"/>
    </source>
</evidence>
<evidence type="ECO:0000256" key="2">
    <source>
        <dbReference type="ARBA" id="ARBA00005343"/>
    </source>
</evidence>
<evidence type="ECO:0000256" key="8">
    <source>
        <dbReference type="ARBA" id="ARBA00023180"/>
    </source>
</evidence>
<evidence type="ECO:0000256" key="11">
    <source>
        <dbReference type="SAM" id="MobiDB-lite"/>
    </source>
</evidence>
<feature type="compositionally biased region" description="Acidic residues" evidence="11">
    <location>
        <begin position="134"/>
        <end position="145"/>
    </location>
</feature>
<dbReference type="InterPro" id="IPR027789">
    <property type="entry name" value="Syndecan/Neurexin_dom"/>
</dbReference>
<dbReference type="AlphaFoldDB" id="A0A8T2P422"/>
<evidence type="ECO:0000256" key="9">
    <source>
        <dbReference type="ARBA" id="ARBA00023207"/>
    </source>
</evidence>
<name>A0A8T2P422_9TELE</name>
<dbReference type="GO" id="GO:0016477">
    <property type="term" value="P:cell migration"/>
    <property type="evidence" value="ECO:0007669"/>
    <property type="project" value="TreeGrafter"/>
</dbReference>
<protein>
    <recommendedName>
        <fullName evidence="10">Syndecan</fullName>
    </recommendedName>
</protein>
<feature type="region of interest" description="Disordered" evidence="11">
    <location>
        <begin position="24"/>
        <end position="45"/>
    </location>
</feature>
<feature type="transmembrane region" description="Helical" evidence="12">
    <location>
        <begin position="229"/>
        <end position="254"/>
    </location>
</feature>
<dbReference type="GO" id="GO:0009986">
    <property type="term" value="C:cell surface"/>
    <property type="evidence" value="ECO:0007669"/>
    <property type="project" value="TreeGrafter"/>
</dbReference>
<dbReference type="InterPro" id="IPR001050">
    <property type="entry name" value="Syndecan"/>
</dbReference>
<evidence type="ECO:0000313" key="16">
    <source>
        <dbReference type="Proteomes" id="UP000824540"/>
    </source>
</evidence>
<evidence type="ECO:0000256" key="5">
    <source>
        <dbReference type="ARBA" id="ARBA00022974"/>
    </source>
</evidence>
<evidence type="ECO:0000256" key="10">
    <source>
        <dbReference type="RuleBase" id="RU000649"/>
    </source>
</evidence>
<accession>A0A8T2P422</accession>
<keyword evidence="5 10" id="KW-0654">Proteoglycan</keyword>
<keyword evidence="9 10" id="KW-0357">Heparan sulfate</keyword>